<sequence length="110" mass="12692">MIDLSKKQYKMLCKIKRYGAIEKSSLSDNELTICQYLLAKDCLLASHQTVANFNKIQTIKNLPPQIRLNQTGEAQIYAFRSTFYKWWIPVVISLISLLISITTPIIQAWL</sequence>
<gene>
    <name evidence="2" type="ORF">E5259_08500</name>
</gene>
<feature type="transmembrane region" description="Helical" evidence="1">
    <location>
        <begin position="86"/>
        <end position="109"/>
    </location>
</feature>
<accession>A0A7G5MSN4</accession>
<evidence type="ECO:0000313" key="3">
    <source>
        <dbReference type="Proteomes" id="UP000515789"/>
    </source>
</evidence>
<keyword evidence="1" id="KW-0812">Transmembrane</keyword>
<evidence type="ECO:0000256" key="1">
    <source>
        <dbReference type="SAM" id="Phobius"/>
    </source>
</evidence>
<dbReference type="RefSeq" id="WP_131918246.1">
    <property type="nucleotide sequence ID" value="NZ_AP031439.1"/>
</dbReference>
<proteinExistence type="predicted"/>
<dbReference type="EMBL" id="CP039126">
    <property type="protein sequence ID" value="QMW77627.1"/>
    <property type="molecule type" value="Genomic_DNA"/>
</dbReference>
<dbReference type="Proteomes" id="UP000515789">
    <property type="component" value="Chromosome"/>
</dbReference>
<dbReference type="AlphaFoldDB" id="A0A7G5MSN4"/>
<evidence type="ECO:0000313" key="2">
    <source>
        <dbReference type="EMBL" id="QMW77627.1"/>
    </source>
</evidence>
<keyword evidence="1" id="KW-1133">Transmembrane helix</keyword>
<dbReference type="GeneID" id="75055683"/>
<name>A0A7G5MSN4_9FIRM</name>
<organism evidence="2 3">
    <name type="scientific">Blautia producta</name>
    <dbReference type="NCBI Taxonomy" id="33035"/>
    <lineage>
        <taxon>Bacteria</taxon>
        <taxon>Bacillati</taxon>
        <taxon>Bacillota</taxon>
        <taxon>Clostridia</taxon>
        <taxon>Lachnospirales</taxon>
        <taxon>Lachnospiraceae</taxon>
        <taxon>Blautia</taxon>
    </lineage>
</organism>
<keyword evidence="1" id="KW-0472">Membrane</keyword>
<protein>
    <submittedName>
        <fullName evidence="2">Uncharacterized protein</fullName>
    </submittedName>
</protein>
<reference evidence="2 3" key="1">
    <citation type="submission" date="2019-04" db="EMBL/GenBank/DDBJ databases">
        <authorList>
            <person name="Schori C."/>
            <person name="Ahrens C."/>
        </authorList>
    </citation>
    <scope>NUCLEOTIDE SEQUENCE [LARGE SCALE GENOMIC DNA]</scope>
    <source>
        <strain evidence="2 3">DSM 2950</strain>
    </source>
</reference>